<reference evidence="1 2" key="1">
    <citation type="submission" date="2017-10" db="EMBL/GenBank/DDBJ databases">
        <title>Sequencing the genomes of 1000 actinobacteria strains.</title>
        <authorList>
            <person name="Klenk H.-P."/>
        </authorList>
    </citation>
    <scope>NUCLEOTIDE SEQUENCE [LARGE SCALE GENOMIC DNA]</scope>
    <source>
        <strain evidence="1 2">DSM 46092</strain>
    </source>
</reference>
<name>A0A2A9FEF3_9PSEU</name>
<dbReference type="Gene3D" id="1.10.620.20">
    <property type="entry name" value="Ribonucleotide Reductase, subunit A"/>
    <property type="match status" value="1"/>
</dbReference>
<dbReference type="RefSeq" id="WP_170069829.1">
    <property type="nucleotide sequence ID" value="NZ_JBIAKZ010000001.1"/>
</dbReference>
<dbReference type="AlphaFoldDB" id="A0A2A9FEF3"/>
<evidence type="ECO:0000313" key="1">
    <source>
        <dbReference type="EMBL" id="PFG49156.1"/>
    </source>
</evidence>
<sequence>MTNKLEQGDYRSGFANWEDRASVRSKPRRILDEQLDGKLFFPPELVGPLNHPAALAVADEDTTRRVLLHRLHLYLDFTEDLEQLVVNPVTQLISRSRLGFELPRRMLRDAYMICTDESWHALFSDDLQQQIVVATGERPVGPRPQFLSELDRLEAGEDSQTRGLTRVFFTLVSETLISAILSDIPRDDRIITSVREMVADHAEDERRHHAYFAQFFQHAWFQLGSRQRAAIGPMLPVFVTAFLGQDPAADAHLLRIAGVPAGDVRGVVEDLGGPAAAAVRHAAAATLRLFERNGVMADTRTYDSFAAHGLVS</sequence>
<dbReference type="Pfam" id="PF11583">
    <property type="entry name" value="AurF"/>
    <property type="match status" value="1"/>
</dbReference>
<protein>
    <submittedName>
        <fullName evidence="1">Para-aminobenzoate N-oxygenase AurF</fullName>
    </submittedName>
</protein>
<dbReference type="InterPro" id="IPR025859">
    <property type="entry name" value="AurF/CmlI"/>
</dbReference>
<evidence type="ECO:0000313" key="2">
    <source>
        <dbReference type="Proteomes" id="UP000243542"/>
    </source>
</evidence>
<organism evidence="1 2">
    <name type="scientific">Amycolatopsis sulphurea</name>
    <dbReference type="NCBI Taxonomy" id="76022"/>
    <lineage>
        <taxon>Bacteria</taxon>
        <taxon>Bacillati</taxon>
        <taxon>Actinomycetota</taxon>
        <taxon>Actinomycetes</taxon>
        <taxon>Pseudonocardiales</taxon>
        <taxon>Pseudonocardiaceae</taxon>
        <taxon>Amycolatopsis</taxon>
    </lineage>
</organism>
<comment type="caution">
    <text evidence="1">The sequence shown here is derived from an EMBL/GenBank/DDBJ whole genome shotgun (WGS) entry which is preliminary data.</text>
</comment>
<dbReference type="InterPro" id="IPR012348">
    <property type="entry name" value="RNR-like"/>
</dbReference>
<gene>
    <name evidence="1" type="ORF">ATK36_4288</name>
</gene>
<proteinExistence type="predicted"/>
<accession>A0A2A9FEF3</accession>
<dbReference type="EMBL" id="PDJK01000002">
    <property type="protein sequence ID" value="PFG49156.1"/>
    <property type="molecule type" value="Genomic_DNA"/>
</dbReference>
<dbReference type="Proteomes" id="UP000243542">
    <property type="component" value="Unassembled WGS sequence"/>
</dbReference>
<dbReference type="GO" id="GO:0016491">
    <property type="term" value="F:oxidoreductase activity"/>
    <property type="evidence" value="ECO:0007669"/>
    <property type="project" value="InterPro"/>
</dbReference>
<keyword evidence="2" id="KW-1185">Reference proteome</keyword>